<proteinExistence type="predicted"/>
<reference evidence="1 2" key="1">
    <citation type="submission" date="2015-01" db="EMBL/GenBank/DDBJ databases">
        <title>Evolution of Trichinella species and genotypes.</title>
        <authorList>
            <person name="Korhonen P.K."/>
            <person name="Edoardo P."/>
            <person name="Giuseppe L.R."/>
            <person name="Gasser R.B."/>
        </authorList>
    </citation>
    <scope>NUCLEOTIDE SEQUENCE [LARGE SCALE GENOMIC DNA]</scope>
    <source>
        <strain evidence="1">ISS588</strain>
    </source>
</reference>
<keyword evidence="2" id="KW-1185">Reference proteome</keyword>
<dbReference type="EMBL" id="JYDS01000163">
    <property type="protein sequence ID" value="KRZ22799.1"/>
    <property type="molecule type" value="Genomic_DNA"/>
</dbReference>
<evidence type="ECO:0000313" key="2">
    <source>
        <dbReference type="Proteomes" id="UP000054805"/>
    </source>
</evidence>
<sequence length="71" mass="8490">MWINAENFVLQTETVDRELLNRFRWLIKILRPSLPAQFRLLPYKNCQPKDCDKYRLAVKNIAESTIVIKLN</sequence>
<dbReference type="Proteomes" id="UP000054805">
    <property type="component" value="Unassembled WGS sequence"/>
</dbReference>
<evidence type="ECO:0000313" key="1">
    <source>
        <dbReference type="EMBL" id="KRZ22799.1"/>
    </source>
</evidence>
<accession>A0A0V1IJ80</accession>
<name>A0A0V1IJ80_TRIPS</name>
<gene>
    <name evidence="1" type="ORF">T4B_10973</name>
</gene>
<organism evidence="1 2">
    <name type="scientific">Trichinella pseudospiralis</name>
    <name type="common">Parasitic roundworm</name>
    <dbReference type="NCBI Taxonomy" id="6337"/>
    <lineage>
        <taxon>Eukaryota</taxon>
        <taxon>Metazoa</taxon>
        <taxon>Ecdysozoa</taxon>
        <taxon>Nematoda</taxon>
        <taxon>Enoplea</taxon>
        <taxon>Dorylaimia</taxon>
        <taxon>Trichinellida</taxon>
        <taxon>Trichinellidae</taxon>
        <taxon>Trichinella</taxon>
    </lineage>
</organism>
<protein>
    <submittedName>
        <fullName evidence="1">Uncharacterized protein</fullName>
    </submittedName>
</protein>
<dbReference type="AlphaFoldDB" id="A0A0V1IJ80"/>
<comment type="caution">
    <text evidence="1">The sequence shown here is derived from an EMBL/GenBank/DDBJ whole genome shotgun (WGS) entry which is preliminary data.</text>
</comment>